<name>A0ABP6XWD2_9PSEU</name>
<reference evidence="2" key="1">
    <citation type="journal article" date="2019" name="Int. J. Syst. Evol. Microbiol.">
        <title>The Global Catalogue of Microorganisms (GCM) 10K type strain sequencing project: providing services to taxonomists for standard genome sequencing and annotation.</title>
        <authorList>
            <consortium name="The Broad Institute Genomics Platform"/>
            <consortium name="The Broad Institute Genome Sequencing Center for Infectious Disease"/>
            <person name="Wu L."/>
            <person name="Ma J."/>
        </authorList>
    </citation>
    <scope>NUCLEOTIDE SEQUENCE [LARGE SCALE GENOMIC DNA]</scope>
    <source>
        <strain evidence="2">JCM 16898</strain>
    </source>
</reference>
<evidence type="ECO:0000313" key="1">
    <source>
        <dbReference type="EMBL" id="GAA3573606.1"/>
    </source>
</evidence>
<accession>A0ABP6XWD2</accession>
<protein>
    <submittedName>
        <fullName evidence="1">Uncharacterized protein</fullName>
    </submittedName>
</protein>
<evidence type="ECO:0000313" key="2">
    <source>
        <dbReference type="Proteomes" id="UP001500689"/>
    </source>
</evidence>
<organism evidence="1 2">
    <name type="scientific">Amycolatopsis ultiminotia</name>
    <dbReference type="NCBI Taxonomy" id="543629"/>
    <lineage>
        <taxon>Bacteria</taxon>
        <taxon>Bacillati</taxon>
        <taxon>Actinomycetota</taxon>
        <taxon>Actinomycetes</taxon>
        <taxon>Pseudonocardiales</taxon>
        <taxon>Pseudonocardiaceae</taxon>
        <taxon>Amycolatopsis</taxon>
    </lineage>
</organism>
<dbReference type="EMBL" id="BAAAZN010000018">
    <property type="protein sequence ID" value="GAA3573606.1"/>
    <property type="molecule type" value="Genomic_DNA"/>
</dbReference>
<sequence length="62" mass="6678">MALFCSLVKSLRPRRPTKGDAVQLGVGDTALAGKPRRDGLRCSGEVDPTVRVTPETILREVS</sequence>
<proteinExistence type="predicted"/>
<dbReference type="Proteomes" id="UP001500689">
    <property type="component" value="Unassembled WGS sequence"/>
</dbReference>
<keyword evidence="2" id="KW-1185">Reference proteome</keyword>
<gene>
    <name evidence="1" type="ORF">GCM10022222_67470</name>
</gene>
<comment type="caution">
    <text evidence="1">The sequence shown here is derived from an EMBL/GenBank/DDBJ whole genome shotgun (WGS) entry which is preliminary data.</text>
</comment>